<keyword evidence="4" id="KW-1185">Reference proteome</keyword>
<proteinExistence type="predicted"/>
<dbReference type="SUPFAM" id="SSF53474">
    <property type="entry name" value="alpha/beta-Hydrolases"/>
    <property type="match status" value="1"/>
</dbReference>
<evidence type="ECO:0000259" key="2">
    <source>
        <dbReference type="Pfam" id="PF20434"/>
    </source>
</evidence>
<dbReference type="Pfam" id="PF20434">
    <property type="entry name" value="BD-FAE"/>
    <property type="match status" value="1"/>
</dbReference>
<dbReference type="RefSeq" id="WP_228352259.1">
    <property type="nucleotide sequence ID" value="NZ_JACEGA010000001.1"/>
</dbReference>
<evidence type="ECO:0000313" key="3">
    <source>
        <dbReference type="EMBL" id="MBB2182542.1"/>
    </source>
</evidence>
<protein>
    <submittedName>
        <fullName evidence="3">Alpha/beta hydrolase</fullName>
    </submittedName>
</protein>
<dbReference type="PANTHER" id="PTHR48081">
    <property type="entry name" value="AB HYDROLASE SUPERFAMILY PROTEIN C4A8.06C"/>
    <property type="match status" value="1"/>
</dbReference>
<organism evidence="3 4">
    <name type="scientific">Variimorphobacter saccharofermentans</name>
    <dbReference type="NCBI Taxonomy" id="2755051"/>
    <lineage>
        <taxon>Bacteria</taxon>
        <taxon>Bacillati</taxon>
        <taxon>Bacillota</taxon>
        <taxon>Clostridia</taxon>
        <taxon>Lachnospirales</taxon>
        <taxon>Lachnospiraceae</taxon>
        <taxon>Variimorphobacter</taxon>
    </lineage>
</organism>
<dbReference type="Proteomes" id="UP000574276">
    <property type="component" value="Unassembled WGS sequence"/>
</dbReference>
<dbReference type="GO" id="GO:0016787">
    <property type="term" value="F:hydrolase activity"/>
    <property type="evidence" value="ECO:0007669"/>
    <property type="project" value="UniProtKB-KW"/>
</dbReference>
<dbReference type="Gene3D" id="3.40.50.1820">
    <property type="entry name" value="alpha/beta hydrolase"/>
    <property type="match status" value="1"/>
</dbReference>
<evidence type="ECO:0000256" key="1">
    <source>
        <dbReference type="ARBA" id="ARBA00022801"/>
    </source>
</evidence>
<keyword evidence="1 3" id="KW-0378">Hydrolase</keyword>
<evidence type="ECO:0000313" key="4">
    <source>
        <dbReference type="Proteomes" id="UP000574276"/>
    </source>
</evidence>
<name>A0A839K010_9FIRM</name>
<comment type="caution">
    <text evidence="3">The sequence shown here is derived from an EMBL/GenBank/DDBJ whole genome shotgun (WGS) entry which is preliminary data.</text>
</comment>
<reference evidence="3 4" key="1">
    <citation type="submission" date="2020-07" db="EMBL/GenBank/DDBJ databases">
        <title>Characterization and genome sequencing of isolate MD1, a novel member within the family Lachnospiraceae.</title>
        <authorList>
            <person name="Rettenmaier R."/>
            <person name="Di Bello L."/>
            <person name="Zinser C."/>
            <person name="Scheitz K."/>
            <person name="Liebl W."/>
            <person name="Zverlov V."/>
        </authorList>
    </citation>
    <scope>NUCLEOTIDE SEQUENCE [LARGE SCALE GENOMIC DNA]</scope>
    <source>
        <strain evidence="3 4">MD1</strain>
    </source>
</reference>
<dbReference type="InterPro" id="IPR029058">
    <property type="entry name" value="AB_hydrolase_fold"/>
</dbReference>
<dbReference type="EMBL" id="JACEGA010000001">
    <property type="protein sequence ID" value="MBB2182542.1"/>
    <property type="molecule type" value="Genomic_DNA"/>
</dbReference>
<feature type="domain" description="BD-FAE-like" evidence="2">
    <location>
        <begin position="30"/>
        <end position="216"/>
    </location>
</feature>
<dbReference type="InterPro" id="IPR050300">
    <property type="entry name" value="GDXG_lipolytic_enzyme"/>
</dbReference>
<sequence>MLYETINIEVNQCVGTLTTYILDNSVEIDQDRTRPLVIVCPGGGYRFVSDREAEPIAVQLNAMGFHAAILRYTVYPAMFPIAITQLAKAVACVRENAAKWHVQSDKIIVAGFSAGGHLAASLGTLWNEAFLEEMMQMPKENYRPNGLILSYPVITSGEFAHRDSFVALLQERYDELIDSMSLENRVTENTPPAFLWHTFEDSLVPVENSLFFAKSLNAKKIPFELHVYPKGGHGLSLATEETRSMYDKGPLQSECQNWITMAGNWIRNL</sequence>
<accession>A0A839K010</accession>
<gene>
    <name evidence="3" type="ORF">H0486_06610</name>
</gene>
<dbReference type="InterPro" id="IPR049492">
    <property type="entry name" value="BD-FAE-like_dom"/>
</dbReference>
<dbReference type="AlphaFoldDB" id="A0A839K010"/>
<dbReference type="PANTHER" id="PTHR48081:SF6">
    <property type="entry name" value="PEPTIDASE S9 PROLYL OLIGOPEPTIDASE CATALYTIC DOMAIN-CONTAINING PROTEIN"/>
    <property type="match status" value="1"/>
</dbReference>